<dbReference type="GO" id="GO:0000160">
    <property type="term" value="P:phosphorelay signal transduction system"/>
    <property type="evidence" value="ECO:0007669"/>
    <property type="project" value="InterPro"/>
</dbReference>
<evidence type="ECO:0000313" key="4">
    <source>
        <dbReference type="EMBL" id="OGM09659.1"/>
    </source>
</evidence>
<evidence type="ECO:0000259" key="3">
    <source>
        <dbReference type="PROSITE" id="PS50110"/>
    </source>
</evidence>
<name>A0A1F7X4L6_9BACT</name>
<comment type="caution">
    <text evidence="4">The sequence shown here is derived from an EMBL/GenBank/DDBJ whole genome shotgun (WGS) entry which is preliminary data.</text>
</comment>
<dbReference type="InterPro" id="IPR050595">
    <property type="entry name" value="Bact_response_regulator"/>
</dbReference>
<feature type="modified residue" description="4-aspartylphosphate" evidence="2">
    <location>
        <position position="55"/>
    </location>
</feature>
<dbReference type="PANTHER" id="PTHR44591:SF3">
    <property type="entry name" value="RESPONSE REGULATORY DOMAIN-CONTAINING PROTEIN"/>
    <property type="match status" value="1"/>
</dbReference>
<dbReference type="SUPFAM" id="SSF52172">
    <property type="entry name" value="CheY-like"/>
    <property type="match status" value="1"/>
</dbReference>
<evidence type="ECO:0000256" key="2">
    <source>
        <dbReference type="PROSITE-ProRule" id="PRU00169"/>
    </source>
</evidence>
<gene>
    <name evidence="4" type="ORF">A2Y68_03475</name>
</gene>
<feature type="domain" description="Response regulatory" evidence="3">
    <location>
        <begin position="6"/>
        <end position="122"/>
    </location>
</feature>
<accession>A0A1F7X4L6</accession>
<organism evidence="4 5">
    <name type="scientific">Candidatus Woesebacteria bacterium RBG_13_46_13</name>
    <dbReference type="NCBI Taxonomy" id="1802479"/>
    <lineage>
        <taxon>Bacteria</taxon>
        <taxon>Candidatus Woeseibacteriota</taxon>
    </lineage>
</organism>
<dbReference type="SMART" id="SM00448">
    <property type="entry name" value="REC"/>
    <property type="match status" value="1"/>
</dbReference>
<dbReference type="InterPro" id="IPR011006">
    <property type="entry name" value="CheY-like_superfamily"/>
</dbReference>
<reference evidence="4 5" key="1">
    <citation type="journal article" date="2016" name="Nat. Commun.">
        <title>Thousands of microbial genomes shed light on interconnected biogeochemical processes in an aquifer system.</title>
        <authorList>
            <person name="Anantharaman K."/>
            <person name="Brown C.T."/>
            <person name="Hug L.A."/>
            <person name="Sharon I."/>
            <person name="Castelle C.J."/>
            <person name="Probst A.J."/>
            <person name="Thomas B.C."/>
            <person name="Singh A."/>
            <person name="Wilkins M.J."/>
            <person name="Karaoz U."/>
            <person name="Brodie E.L."/>
            <person name="Williams K.H."/>
            <person name="Hubbard S.S."/>
            <person name="Banfield J.F."/>
        </authorList>
    </citation>
    <scope>NUCLEOTIDE SEQUENCE [LARGE SCALE GENOMIC DNA]</scope>
</reference>
<keyword evidence="1 2" id="KW-0597">Phosphoprotein</keyword>
<proteinExistence type="predicted"/>
<evidence type="ECO:0000256" key="1">
    <source>
        <dbReference type="ARBA" id="ARBA00022553"/>
    </source>
</evidence>
<dbReference type="PANTHER" id="PTHR44591">
    <property type="entry name" value="STRESS RESPONSE REGULATOR PROTEIN 1"/>
    <property type="match status" value="1"/>
</dbReference>
<sequence length="125" mass="14011">MNLQKTILVAEDEKFLANIYRVKFEKSGFKVLIAEDGEKTLEILAKERPDIILLDLVMPVKDGFEVLKEIKSNALLKDIPVIVASNLGQDEDIKRAKLLGATDYFIKANMHLPELVSIVAKMLTA</sequence>
<evidence type="ECO:0000313" key="5">
    <source>
        <dbReference type="Proteomes" id="UP000176778"/>
    </source>
</evidence>
<dbReference type="STRING" id="1802479.A2Y68_03475"/>
<dbReference type="InterPro" id="IPR001789">
    <property type="entry name" value="Sig_transdc_resp-reg_receiver"/>
</dbReference>
<protein>
    <recommendedName>
        <fullName evidence="3">Response regulatory domain-containing protein</fullName>
    </recommendedName>
</protein>
<dbReference type="EMBL" id="MGFR01000003">
    <property type="protein sequence ID" value="OGM09659.1"/>
    <property type="molecule type" value="Genomic_DNA"/>
</dbReference>
<dbReference type="Proteomes" id="UP000176778">
    <property type="component" value="Unassembled WGS sequence"/>
</dbReference>
<dbReference type="PROSITE" id="PS50110">
    <property type="entry name" value="RESPONSE_REGULATORY"/>
    <property type="match status" value="1"/>
</dbReference>
<dbReference type="Pfam" id="PF00072">
    <property type="entry name" value="Response_reg"/>
    <property type="match status" value="1"/>
</dbReference>
<dbReference type="AlphaFoldDB" id="A0A1F7X4L6"/>
<dbReference type="Gene3D" id="3.40.50.2300">
    <property type="match status" value="1"/>
</dbReference>